<gene>
    <name evidence="1" type="ORF">LZ536_11475</name>
</gene>
<dbReference type="Pfam" id="PF14014">
    <property type="entry name" value="DUF4230"/>
    <property type="match status" value="1"/>
</dbReference>
<name>A0ABT0RPD2_9SPHN</name>
<proteinExistence type="predicted"/>
<reference evidence="1" key="1">
    <citation type="submission" date="2022-05" db="EMBL/GenBank/DDBJ databases">
        <authorList>
            <person name="Jo J.-H."/>
            <person name="Im W.-T."/>
        </authorList>
    </citation>
    <scope>NUCLEOTIDE SEQUENCE</scope>
    <source>
        <strain evidence="1">SE158</strain>
    </source>
</reference>
<dbReference type="Proteomes" id="UP001165363">
    <property type="component" value="Unassembled WGS sequence"/>
</dbReference>
<sequence>MEGRLNKSLAIAAVVVALLIGFLVGGIADIGKRLFGGADPESVVDSSLQSMHAQNRLVPFVARFVSVTSSKQEKFGLSAERTLILPGTVRYELDMAKIERDDLSWDKATKTLSVELPEIEIAGPEVDLKAAREYGSGGILSALSNADTQLDDANRGLAIDDLRKQAGAPVPLHLAREAARQAIERSFAMPLNAAGISDAKVVARFGDEPKAQKPSYLDRSLTYNQAIEEARKRRAGETTK</sequence>
<evidence type="ECO:0000313" key="1">
    <source>
        <dbReference type="EMBL" id="MCL6684514.1"/>
    </source>
</evidence>
<dbReference type="InterPro" id="IPR025324">
    <property type="entry name" value="DUF4230"/>
</dbReference>
<protein>
    <submittedName>
        <fullName evidence="1">DUF4230 domain-containing protein</fullName>
    </submittedName>
</protein>
<evidence type="ECO:0000313" key="2">
    <source>
        <dbReference type="Proteomes" id="UP001165363"/>
    </source>
</evidence>
<organism evidence="1 2">
    <name type="scientific">Sphingomonas alba</name>
    <dbReference type="NCBI Taxonomy" id="2908208"/>
    <lineage>
        <taxon>Bacteria</taxon>
        <taxon>Pseudomonadati</taxon>
        <taxon>Pseudomonadota</taxon>
        <taxon>Alphaproteobacteria</taxon>
        <taxon>Sphingomonadales</taxon>
        <taxon>Sphingomonadaceae</taxon>
        <taxon>Sphingomonas</taxon>
    </lineage>
</organism>
<accession>A0ABT0RPD2</accession>
<comment type="caution">
    <text evidence="1">The sequence shown here is derived from an EMBL/GenBank/DDBJ whole genome shotgun (WGS) entry which is preliminary data.</text>
</comment>
<keyword evidence="2" id="KW-1185">Reference proteome</keyword>
<dbReference type="RefSeq" id="WP_249848921.1">
    <property type="nucleotide sequence ID" value="NZ_JAMGBD010000002.1"/>
</dbReference>
<dbReference type="EMBL" id="JAMGBD010000002">
    <property type="protein sequence ID" value="MCL6684514.1"/>
    <property type="molecule type" value="Genomic_DNA"/>
</dbReference>